<protein>
    <submittedName>
        <fullName evidence="3">Uncharacterized protein</fullName>
    </submittedName>
</protein>
<keyword evidence="4" id="KW-1185">Reference proteome</keyword>
<organism evidence="3 4">
    <name type="scientific">Pseudonocardia sediminis</name>
    <dbReference type="NCBI Taxonomy" id="1397368"/>
    <lineage>
        <taxon>Bacteria</taxon>
        <taxon>Bacillati</taxon>
        <taxon>Actinomycetota</taxon>
        <taxon>Actinomycetes</taxon>
        <taxon>Pseudonocardiales</taxon>
        <taxon>Pseudonocardiaceae</taxon>
        <taxon>Pseudonocardia</taxon>
    </lineage>
</organism>
<evidence type="ECO:0000256" key="2">
    <source>
        <dbReference type="SAM" id="Phobius"/>
    </source>
</evidence>
<gene>
    <name evidence="3" type="ORF">EV383_1923</name>
</gene>
<sequence length="113" mass="11514">MSGKENGMTEGPLDAPKAGADAPPSTSASALFDLRNVIALLFGVYGIVLTINGIVSGNDPANLAKTGGSNLNLETGIGMLVIGALFVVWVVTRPLKVPTAEETAAQDDRPAGH</sequence>
<comment type="caution">
    <text evidence="3">The sequence shown here is derived from an EMBL/GenBank/DDBJ whole genome shotgun (WGS) entry which is preliminary data.</text>
</comment>
<feature type="transmembrane region" description="Helical" evidence="2">
    <location>
        <begin position="75"/>
        <end position="92"/>
    </location>
</feature>
<evidence type="ECO:0000256" key="1">
    <source>
        <dbReference type="SAM" id="MobiDB-lite"/>
    </source>
</evidence>
<proteinExistence type="predicted"/>
<evidence type="ECO:0000313" key="3">
    <source>
        <dbReference type="EMBL" id="RZT85059.1"/>
    </source>
</evidence>
<evidence type="ECO:0000313" key="4">
    <source>
        <dbReference type="Proteomes" id="UP000291591"/>
    </source>
</evidence>
<feature type="transmembrane region" description="Helical" evidence="2">
    <location>
        <begin position="37"/>
        <end position="55"/>
    </location>
</feature>
<dbReference type="Proteomes" id="UP000291591">
    <property type="component" value="Unassembled WGS sequence"/>
</dbReference>
<dbReference type="AlphaFoldDB" id="A0A4Q7UY28"/>
<keyword evidence="2" id="KW-0812">Transmembrane</keyword>
<keyword evidence="2" id="KW-0472">Membrane</keyword>
<dbReference type="EMBL" id="SHKL01000001">
    <property type="protein sequence ID" value="RZT85059.1"/>
    <property type="molecule type" value="Genomic_DNA"/>
</dbReference>
<reference evidence="3 4" key="1">
    <citation type="submission" date="2019-02" db="EMBL/GenBank/DDBJ databases">
        <title>Sequencing the genomes of 1000 actinobacteria strains.</title>
        <authorList>
            <person name="Klenk H.-P."/>
        </authorList>
    </citation>
    <scope>NUCLEOTIDE SEQUENCE [LARGE SCALE GENOMIC DNA]</scope>
    <source>
        <strain evidence="3 4">DSM 45779</strain>
    </source>
</reference>
<name>A0A4Q7UY28_PSEST</name>
<accession>A0A4Q7UY28</accession>
<keyword evidence="2" id="KW-1133">Transmembrane helix</keyword>
<feature type="region of interest" description="Disordered" evidence="1">
    <location>
        <begin position="1"/>
        <end position="26"/>
    </location>
</feature>